<dbReference type="SUPFAM" id="SSF56349">
    <property type="entry name" value="DNA breaking-rejoining enzymes"/>
    <property type="match status" value="1"/>
</dbReference>
<dbReference type="PANTHER" id="PTHR30349:SF41">
    <property type="entry name" value="INTEGRASE_RECOMBINASE PROTEIN MJ0367-RELATED"/>
    <property type="match status" value="1"/>
</dbReference>
<proteinExistence type="inferred from homology"/>
<dbReference type="RefSeq" id="WP_085302624.1">
    <property type="nucleotide sequence ID" value="NZ_AP022594.1"/>
</dbReference>
<dbReference type="PROSITE" id="PS51900">
    <property type="entry name" value="CB"/>
    <property type="match status" value="1"/>
</dbReference>
<dbReference type="AlphaFoldDB" id="A0A7I7SBW8"/>
<name>A0A7I7SBW8_9MYCO</name>
<feature type="region of interest" description="Disordered" evidence="4">
    <location>
        <begin position="1"/>
        <end position="43"/>
    </location>
</feature>
<protein>
    <submittedName>
        <fullName evidence="5">Uncharacterized protein</fullName>
    </submittedName>
</protein>
<evidence type="ECO:0000256" key="3">
    <source>
        <dbReference type="ARBA" id="ARBA00023172"/>
    </source>
</evidence>
<dbReference type="CDD" id="cd01189">
    <property type="entry name" value="INT_ICEBs1_C_like"/>
    <property type="match status" value="1"/>
</dbReference>
<feature type="compositionally biased region" description="Basic residues" evidence="4">
    <location>
        <begin position="16"/>
        <end position="30"/>
    </location>
</feature>
<dbReference type="EMBL" id="NCXO01000008">
    <property type="protein sequence ID" value="OSC34669.1"/>
    <property type="molecule type" value="Genomic_DNA"/>
</dbReference>
<dbReference type="GO" id="GO:0006310">
    <property type="term" value="P:DNA recombination"/>
    <property type="evidence" value="ECO:0007669"/>
    <property type="project" value="UniProtKB-KW"/>
</dbReference>
<evidence type="ECO:0000256" key="2">
    <source>
        <dbReference type="ARBA" id="ARBA00023125"/>
    </source>
</evidence>
<dbReference type="Gene3D" id="1.10.150.130">
    <property type="match status" value="1"/>
</dbReference>
<dbReference type="InterPro" id="IPR002104">
    <property type="entry name" value="Integrase_catalytic"/>
</dbReference>
<dbReference type="InterPro" id="IPR050090">
    <property type="entry name" value="Tyrosine_recombinase_XerCD"/>
</dbReference>
<dbReference type="OrthoDB" id="4326943at2"/>
<dbReference type="PROSITE" id="PS51898">
    <property type="entry name" value="TYR_RECOMBINASE"/>
    <property type="match status" value="1"/>
</dbReference>
<gene>
    <name evidence="5" type="ORF">B8W67_05320</name>
</gene>
<organism evidence="5 6">
    <name type="scientific">Mycolicibacillus koreensis</name>
    <dbReference type="NCBI Taxonomy" id="1069220"/>
    <lineage>
        <taxon>Bacteria</taxon>
        <taxon>Bacillati</taxon>
        <taxon>Actinomycetota</taxon>
        <taxon>Actinomycetes</taxon>
        <taxon>Mycobacteriales</taxon>
        <taxon>Mycobacteriaceae</taxon>
        <taxon>Mycolicibacillus</taxon>
    </lineage>
</organism>
<sequence>MPRPEPNIRRIETRDRRGRAVTRWRTRKRAPAGASGPRQPQRTFDTYREAKRWRDTITADTVTGSYVAPNRRTVKDAVDEWLAAKRLRTEKTTTTTSYGYAVAPIVDELGGIELQQLTEARIEKFLSDLRAGDLVKPDGRKRPPWKATTTAVTLAKLRDILARQVRQKTLQASPAEHIEAIPIPASERYVPATLSPDDLDVFFAHITGDRLEHCWYLALLGLRRGEIAALRWDCVDIDAGMLAVRGNRVAVPGGTEDTSTKTAAGQRVLPMPPQLVSAMRRARERQSAEKLAAGDRYRDEGWVAADRFGRPHHPDTLSDRWAAAVAAAGVPHVTLHGGRHTALTILHLEGVPLAVVAAWAGHTDSAFTLRRYAHSQTHMLGEAATVWDRIVRPRAREGEPAPAGQ</sequence>
<dbReference type="InterPro" id="IPR011010">
    <property type="entry name" value="DNA_brk_join_enz"/>
</dbReference>
<dbReference type="InterPro" id="IPR013762">
    <property type="entry name" value="Integrase-like_cat_sf"/>
</dbReference>
<feature type="compositionally biased region" description="Basic and acidic residues" evidence="4">
    <location>
        <begin position="1"/>
        <end position="15"/>
    </location>
</feature>
<keyword evidence="2" id="KW-0238">DNA-binding</keyword>
<dbReference type="PANTHER" id="PTHR30349">
    <property type="entry name" value="PHAGE INTEGRASE-RELATED"/>
    <property type="match status" value="1"/>
</dbReference>
<dbReference type="InterPro" id="IPR044068">
    <property type="entry name" value="CB"/>
</dbReference>
<dbReference type="InterPro" id="IPR010998">
    <property type="entry name" value="Integrase_recombinase_N"/>
</dbReference>
<dbReference type="Proteomes" id="UP000193577">
    <property type="component" value="Unassembled WGS sequence"/>
</dbReference>
<evidence type="ECO:0000256" key="4">
    <source>
        <dbReference type="SAM" id="MobiDB-lite"/>
    </source>
</evidence>
<dbReference type="Pfam" id="PF00589">
    <property type="entry name" value="Phage_integrase"/>
    <property type="match status" value="1"/>
</dbReference>
<dbReference type="GO" id="GO:0015074">
    <property type="term" value="P:DNA integration"/>
    <property type="evidence" value="ECO:0007669"/>
    <property type="project" value="InterPro"/>
</dbReference>
<comment type="caution">
    <text evidence="5">The sequence shown here is derived from an EMBL/GenBank/DDBJ whole genome shotgun (WGS) entry which is preliminary data.</text>
</comment>
<dbReference type="Gene3D" id="1.10.443.10">
    <property type="entry name" value="Intergrase catalytic core"/>
    <property type="match status" value="1"/>
</dbReference>
<keyword evidence="3" id="KW-0233">DNA recombination</keyword>
<accession>A0A7I7SBW8</accession>
<comment type="similarity">
    <text evidence="1">Belongs to the 'phage' integrase family.</text>
</comment>
<evidence type="ECO:0000313" key="6">
    <source>
        <dbReference type="Proteomes" id="UP000193577"/>
    </source>
</evidence>
<reference evidence="5 6" key="1">
    <citation type="submission" date="2017-04" db="EMBL/GenBank/DDBJ databases">
        <title>The new phylogeny of genus Mycobacterium.</title>
        <authorList>
            <person name="Tortoli E."/>
            <person name="Trovato A."/>
            <person name="Cirillo D.M."/>
        </authorList>
    </citation>
    <scope>NUCLEOTIDE SEQUENCE [LARGE SCALE GENOMIC DNA]</scope>
    <source>
        <strain evidence="5 6">KCTC 19819</strain>
    </source>
</reference>
<evidence type="ECO:0000256" key="1">
    <source>
        <dbReference type="ARBA" id="ARBA00008857"/>
    </source>
</evidence>
<dbReference type="GO" id="GO:0003677">
    <property type="term" value="F:DNA binding"/>
    <property type="evidence" value="ECO:0007669"/>
    <property type="project" value="UniProtKB-UniRule"/>
</dbReference>
<keyword evidence="6" id="KW-1185">Reference proteome</keyword>
<evidence type="ECO:0000313" key="5">
    <source>
        <dbReference type="EMBL" id="OSC34669.1"/>
    </source>
</evidence>